<evidence type="ECO:0008006" key="5">
    <source>
        <dbReference type="Google" id="ProtNLM"/>
    </source>
</evidence>
<proteinExistence type="predicted"/>
<reference evidence="3 4" key="1">
    <citation type="submission" date="2024-09" db="EMBL/GenBank/DDBJ databases">
        <authorList>
            <person name="Sun Q."/>
            <person name="Mori K."/>
        </authorList>
    </citation>
    <scope>NUCLEOTIDE SEQUENCE [LARGE SCALE GENOMIC DNA]</scope>
    <source>
        <strain evidence="3 4">JCM 3324</strain>
    </source>
</reference>
<dbReference type="Proteomes" id="UP001589568">
    <property type="component" value="Unassembled WGS sequence"/>
</dbReference>
<evidence type="ECO:0000256" key="1">
    <source>
        <dbReference type="SAM" id="MobiDB-lite"/>
    </source>
</evidence>
<organism evidence="3 4">
    <name type="scientific">Nonomuraea salmonea</name>
    <dbReference type="NCBI Taxonomy" id="46181"/>
    <lineage>
        <taxon>Bacteria</taxon>
        <taxon>Bacillati</taxon>
        <taxon>Actinomycetota</taxon>
        <taxon>Actinomycetes</taxon>
        <taxon>Streptosporangiales</taxon>
        <taxon>Streptosporangiaceae</taxon>
        <taxon>Nonomuraea</taxon>
    </lineage>
</organism>
<evidence type="ECO:0000256" key="2">
    <source>
        <dbReference type="SAM" id="Phobius"/>
    </source>
</evidence>
<keyword evidence="2" id="KW-1133">Transmembrane helix</keyword>
<keyword evidence="4" id="KW-1185">Reference proteome</keyword>
<evidence type="ECO:0000313" key="4">
    <source>
        <dbReference type="Proteomes" id="UP001589568"/>
    </source>
</evidence>
<feature type="compositionally biased region" description="Basic and acidic residues" evidence="1">
    <location>
        <begin position="78"/>
        <end position="88"/>
    </location>
</feature>
<feature type="transmembrane region" description="Helical" evidence="2">
    <location>
        <begin position="36"/>
        <end position="55"/>
    </location>
</feature>
<comment type="caution">
    <text evidence="3">The sequence shown here is derived from an EMBL/GenBank/DDBJ whole genome shotgun (WGS) entry which is preliminary data.</text>
</comment>
<dbReference type="EMBL" id="JBHMCF010000008">
    <property type="protein sequence ID" value="MFB9469793.1"/>
    <property type="molecule type" value="Genomic_DNA"/>
</dbReference>
<name>A0ABV5NHN7_9ACTN</name>
<gene>
    <name evidence="3" type="ORF">ACFFR3_09785</name>
</gene>
<keyword evidence="2" id="KW-0812">Transmembrane</keyword>
<protein>
    <recommendedName>
        <fullName evidence="5">Holin</fullName>
    </recommendedName>
</protein>
<evidence type="ECO:0000313" key="3">
    <source>
        <dbReference type="EMBL" id="MFB9469793.1"/>
    </source>
</evidence>
<feature type="transmembrane region" description="Helical" evidence="2">
    <location>
        <begin position="7"/>
        <end position="24"/>
    </location>
</feature>
<accession>A0ABV5NHN7</accession>
<keyword evidence="2" id="KW-0472">Membrane</keyword>
<sequence>MRLTWKDALTTVVAGVNVAIYVAATQGADLPVVGDVRGAAGAIVLLGLVGGCALCPDTGSVRRQPAVPASARHHPHTPGRDQGWDLRW</sequence>
<feature type="region of interest" description="Disordered" evidence="1">
    <location>
        <begin position="63"/>
        <end position="88"/>
    </location>
</feature>
<dbReference type="RefSeq" id="WP_345408069.1">
    <property type="nucleotide sequence ID" value="NZ_BAAAXS010000001.1"/>
</dbReference>